<accession>A0A6H1U6W6</accession>
<keyword evidence="7" id="KW-0804">Transcription</keyword>
<comment type="catalytic activity">
    <reaction evidence="9">
        <text>RNA(n) + a ribonucleoside 5'-triphosphate = RNA(n+1) + diphosphate</text>
        <dbReference type="Rhea" id="RHEA:21248"/>
        <dbReference type="Rhea" id="RHEA-COMP:14527"/>
        <dbReference type="Rhea" id="RHEA-COMP:17342"/>
        <dbReference type="ChEBI" id="CHEBI:33019"/>
        <dbReference type="ChEBI" id="CHEBI:61557"/>
        <dbReference type="ChEBI" id="CHEBI:140395"/>
        <dbReference type="EC" id="2.7.7.6"/>
    </reaction>
</comment>
<evidence type="ECO:0000256" key="6">
    <source>
        <dbReference type="ARBA" id="ARBA00022695"/>
    </source>
</evidence>
<dbReference type="EMBL" id="MN701586">
    <property type="protein sequence ID" value="QIZ74176.1"/>
    <property type="molecule type" value="Genomic_DNA"/>
</dbReference>
<evidence type="ECO:0000256" key="4">
    <source>
        <dbReference type="ARBA" id="ARBA00022478"/>
    </source>
</evidence>
<dbReference type="Pfam" id="PF01193">
    <property type="entry name" value="RNA_pol_L"/>
    <property type="match status" value="1"/>
</dbReference>
<evidence type="ECO:0000256" key="3">
    <source>
        <dbReference type="ARBA" id="ARBA00012418"/>
    </source>
</evidence>
<dbReference type="InterPro" id="IPR036603">
    <property type="entry name" value="RBP11-like"/>
</dbReference>
<evidence type="ECO:0000259" key="10">
    <source>
        <dbReference type="SMART" id="SM00662"/>
    </source>
</evidence>
<dbReference type="RefSeq" id="YP_009773705.1">
    <property type="nucleotide sequence ID" value="NC_047430.1"/>
</dbReference>
<comment type="function">
    <text evidence="1">DNA-dependent RNA polymerase catalyzes the transcription of DNA into RNA using the four ribonucleoside triphosphates as substrates.</text>
</comment>
<evidence type="ECO:0000256" key="1">
    <source>
        <dbReference type="ARBA" id="ARBA00004026"/>
    </source>
</evidence>
<dbReference type="GeneID" id="54626375"/>
<reference evidence="11" key="1">
    <citation type="submission" date="2019-11" db="EMBL/GenBank/DDBJ databases">
        <title>The Chloroplast Genome of the Green Alga Uronema confervicolum.</title>
        <authorList>
            <person name="Liu B."/>
        </authorList>
    </citation>
    <scope>NUCLEOTIDE SEQUENCE</scope>
</reference>
<organism evidence="11">
    <name type="scientific">Uronema confervicola</name>
    <dbReference type="NCBI Taxonomy" id="764120"/>
    <lineage>
        <taxon>Eukaryota</taxon>
        <taxon>Viridiplantae</taxon>
        <taxon>Chlorophyta</taxon>
        <taxon>core chlorophytes</taxon>
        <taxon>Chlorophyceae</taxon>
        <taxon>OCC clade</taxon>
        <taxon>Chaetophorales</taxon>
        <taxon>Uronemataceae</taxon>
        <taxon>Uronema</taxon>
    </lineage>
</organism>
<keyword evidence="6" id="KW-0548">Nucleotidyltransferase</keyword>
<dbReference type="EC" id="2.7.7.6" evidence="3"/>
<keyword evidence="5" id="KW-0808">Transferase</keyword>
<dbReference type="FunFam" id="2.170.120.12:FF:000001">
    <property type="entry name" value="DNA-directed RNA polymerase subunit alpha"/>
    <property type="match status" value="1"/>
</dbReference>
<keyword evidence="4" id="KW-0240">DNA-directed RNA polymerase</keyword>
<dbReference type="GO" id="GO:0000428">
    <property type="term" value="C:DNA-directed RNA polymerase complex"/>
    <property type="evidence" value="ECO:0007669"/>
    <property type="project" value="UniProtKB-KW"/>
</dbReference>
<evidence type="ECO:0000256" key="2">
    <source>
        <dbReference type="ARBA" id="ARBA00007123"/>
    </source>
</evidence>
<dbReference type="SUPFAM" id="SSF55257">
    <property type="entry name" value="RBP11-like subunits of RNA polymerase"/>
    <property type="match status" value="1"/>
</dbReference>
<dbReference type="InterPro" id="IPR036643">
    <property type="entry name" value="RNApol_insert_sf"/>
</dbReference>
<gene>
    <name evidence="11" type="primary">rpoA</name>
</gene>
<evidence type="ECO:0000256" key="9">
    <source>
        <dbReference type="ARBA" id="ARBA00048552"/>
    </source>
</evidence>
<proteinExistence type="inferred from homology"/>
<evidence type="ECO:0000256" key="8">
    <source>
        <dbReference type="ARBA" id="ARBA00031776"/>
    </source>
</evidence>
<name>A0A6H1U6W6_9CHLO</name>
<dbReference type="Pfam" id="PF01000">
    <property type="entry name" value="RNA_pol_A_bac"/>
    <property type="match status" value="1"/>
</dbReference>
<dbReference type="GO" id="GO:0046983">
    <property type="term" value="F:protein dimerization activity"/>
    <property type="evidence" value="ECO:0007669"/>
    <property type="project" value="InterPro"/>
</dbReference>
<dbReference type="GO" id="GO:0003899">
    <property type="term" value="F:DNA-directed RNA polymerase activity"/>
    <property type="evidence" value="ECO:0007669"/>
    <property type="project" value="UniProtKB-EC"/>
</dbReference>
<geneLocation type="chloroplast" evidence="11"/>
<dbReference type="GO" id="GO:0006351">
    <property type="term" value="P:DNA-templated transcription"/>
    <property type="evidence" value="ECO:0007669"/>
    <property type="project" value="InterPro"/>
</dbReference>
<dbReference type="SMART" id="SM00662">
    <property type="entry name" value="RPOLD"/>
    <property type="match status" value="1"/>
</dbReference>
<dbReference type="InterPro" id="IPR011263">
    <property type="entry name" value="DNA-dir_RNA_pol_RpoA/D/Rpb3"/>
</dbReference>
<evidence type="ECO:0000256" key="5">
    <source>
        <dbReference type="ARBA" id="ARBA00022679"/>
    </source>
</evidence>
<keyword evidence="11" id="KW-0934">Plastid</keyword>
<sequence>MFLNMLINKTLMLQSKTELISNPIMLSCRESVMEHKTSFYGRFYIGPLELGQGLTLANALRRSLLSELCGLAITSVEIEGVSHEYSTLIGVRESVLDILLNLKQVVLKAKKSINRPQTAYIYCQGPGVVCAGDILIPSTIECVDPEQYIATLSSDGILKIKLIIRQGKNYLVQTPISEDSTSSLASLVLDKQHESLTFFSGAQKKAKNRKRLQKKYKTKTTLFSGKNSLLSLQNDNLFLSNLNNFVSRSAVVNTSLEYKIFLKNLYSKEKVNLGQVGTDKHKMLVLKNKKVCLFTVKNYRSVNKIFENSKNKNWFINLFKKQILYILAIKLSNLNVHSSLNDKINYLSKSKTSFDNYALISNLIKVVKYLETYPGTYCSHFKFFPQLDFYSLFSSLQNKVSYTNNTKPLFIDAVFMPVTKVNYILEESKQKVFNDIYFNINNQFSTNNLSNLEQNDMKSVSLEQIENKKNSKTDFLQVLSNQNFDSTSLSQQSEDLFFGSNYWSLFCLDLTSKNKENFFSEDLFDQFNQSPKDIIILEIWTNGSILPRTALKLATKNLTNLLIKFQHAKIMTNSFFENKKTYSKTIKKLYEKYQYPNLK</sequence>
<keyword evidence="11" id="KW-0150">Chloroplast</keyword>
<dbReference type="InterPro" id="IPR011262">
    <property type="entry name" value="DNA-dir_RNA_pol_insert"/>
</dbReference>
<evidence type="ECO:0000256" key="7">
    <source>
        <dbReference type="ARBA" id="ARBA00023163"/>
    </source>
</evidence>
<dbReference type="Gene3D" id="2.170.120.12">
    <property type="entry name" value="DNA-directed RNA polymerase, insert domain"/>
    <property type="match status" value="1"/>
</dbReference>
<feature type="domain" description="DNA-directed RNA polymerase RpoA/D/Rpb3-type" evidence="10">
    <location>
        <begin position="40"/>
        <end position="255"/>
    </location>
</feature>
<dbReference type="GO" id="GO:0005737">
    <property type="term" value="C:cytoplasm"/>
    <property type="evidence" value="ECO:0007669"/>
    <property type="project" value="UniProtKB-ARBA"/>
</dbReference>
<dbReference type="CDD" id="cd06928">
    <property type="entry name" value="RNAP_alpha_NTD"/>
    <property type="match status" value="1"/>
</dbReference>
<dbReference type="Gene3D" id="3.30.1360.10">
    <property type="entry name" value="RNA polymerase, RBP11-like subunit"/>
    <property type="match status" value="2"/>
</dbReference>
<dbReference type="SUPFAM" id="SSF56553">
    <property type="entry name" value="Insert subdomain of RNA polymerase alpha subunit"/>
    <property type="match status" value="1"/>
</dbReference>
<dbReference type="AlphaFoldDB" id="A0A6H1U6W6"/>
<protein>
    <recommendedName>
        <fullName evidence="3">DNA-directed RNA polymerase</fullName>
        <ecNumber evidence="3">2.7.7.6</ecNumber>
    </recommendedName>
    <alternativeName>
        <fullName evidence="8">Plastid-encoded RNA polymerase subunit alpha</fullName>
    </alternativeName>
</protein>
<evidence type="ECO:0000313" key="11">
    <source>
        <dbReference type="EMBL" id="QIZ74176.1"/>
    </source>
</evidence>
<comment type="similarity">
    <text evidence="2">Belongs to the RNA polymerase alpha chain family.</text>
</comment>